<evidence type="ECO:0000259" key="2">
    <source>
        <dbReference type="PROSITE" id="PS00028"/>
    </source>
</evidence>
<evidence type="ECO:0000313" key="3">
    <source>
        <dbReference type="EMBL" id="KAK6187751.1"/>
    </source>
</evidence>
<proteinExistence type="predicted"/>
<dbReference type="PROSITE" id="PS00028">
    <property type="entry name" value="ZINC_FINGER_C2H2_1"/>
    <property type="match status" value="1"/>
</dbReference>
<comment type="caution">
    <text evidence="3">The sequence shown here is derived from an EMBL/GenBank/DDBJ whole genome shotgun (WGS) entry which is preliminary data.</text>
</comment>
<protein>
    <recommendedName>
        <fullName evidence="2">C2H2-type domain-containing protein</fullName>
    </recommendedName>
</protein>
<organism evidence="3 4">
    <name type="scientific">Patella caerulea</name>
    <name type="common">Rayed Mediterranean limpet</name>
    <dbReference type="NCBI Taxonomy" id="87958"/>
    <lineage>
        <taxon>Eukaryota</taxon>
        <taxon>Metazoa</taxon>
        <taxon>Spiralia</taxon>
        <taxon>Lophotrochozoa</taxon>
        <taxon>Mollusca</taxon>
        <taxon>Gastropoda</taxon>
        <taxon>Patellogastropoda</taxon>
        <taxon>Patelloidea</taxon>
        <taxon>Patellidae</taxon>
        <taxon>Patella</taxon>
    </lineage>
</organism>
<sequence>MDSPKDQQNENELSIVGMHSAEEETDDLWGISNKNNDDDYFEIEENISSDEEDTDLTNPSMESFKSKDVFAYAEEHMIPADFGEDDDVAVLNDERKDDNAAKDGDKGLDSNFIVIPPITSSSPVSIEAKPFSVKPITAPTIQPAPTQVVFRLQNPQNTMQKSIGNFISNSNYSLISPQSKVFLKPVGSKDPGQVILHSSNSSTSGPVMMSQPNAVKTIRMVVPNTNNPVRNIQPSNQAKSQVVYLNTQTAGNLILQTPPVLKGPMLLNPKQTATGQATKPAPIFIPSTMLSKNITNSTVLQASKQSAPIKIPSSATHNTAQTPMQPKPGQIVLQTSDGQRLLLQPINSNNTTVPTAKTGTSNLVFQQGKLNTMSTDGVKTFIPLQGINKNLKPSTNQALKSLVTPKSNQIIIPLNSALKQENDPNKKPMEKQIDLDTAAVLQRKSVLLNMLSKPVNPEKAVDDDIEILEINKEKIGFGAKNTVEWIEKRSNAPTGPNRQIFKKPEKDVFFSKAGSNKKNEDVACYLPLQACGSATLEHLISLTERKKEPPIHVEEILDERPCSPIVAVQEMPKQPCASNLLKTALKEFPVKQTTGGSRRKQVLTNRTAEAEQSFIKTGNIVVNKPKKKKRPPAKPRVVVETNTNEIDSDEVISSINDFDLEGVYFSSNNPSNMIGITDEVTENNISIKREPTSPIFPLAQDQRYPLQISDICSLNIDANEDSVSKQDQTSNLTLKRERSQLGDTHLVSIKKIKTETDTNEMEDRPSGYADIKADPLKVGQILSSEDLVRRSYRIFSKPTYQSGNLQTAQLNSSQKEFIPITNILSGVKTEPIEHNETAKKIAHDVSINNIDPLCPFDYKNYPGPVSVKIGKNIEIAKTKLGIKDCFVKMFSDFHIIESRFAINGMRNVYSCNYCKGEYATVNTKSLSEHLEMHRKFPKIHLLVQEKPYEVTAVSGNEISEMLAGTEAVAGQDVDNNVQSSSSSKSAIRNRRHFCTLCPYSARNLQALQGHMNVHVMDSRRTCDICHIVYRNYKVLEAHKTNEHKSEMNKLVYISARPL</sequence>
<gene>
    <name evidence="3" type="ORF">SNE40_005708</name>
</gene>
<dbReference type="AlphaFoldDB" id="A0AAN8Q500"/>
<keyword evidence="4" id="KW-1185">Reference proteome</keyword>
<dbReference type="SMART" id="SM00355">
    <property type="entry name" value="ZnF_C2H2"/>
    <property type="match status" value="3"/>
</dbReference>
<dbReference type="Proteomes" id="UP001347796">
    <property type="component" value="Unassembled WGS sequence"/>
</dbReference>
<feature type="region of interest" description="Disordered" evidence="1">
    <location>
        <begin position="1"/>
        <end position="33"/>
    </location>
</feature>
<dbReference type="InterPro" id="IPR013087">
    <property type="entry name" value="Znf_C2H2_type"/>
</dbReference>
<reference evidence="3 4" key="1">
    <citation type="submission" date="2024-01" db="EMBL/GenBank/DDBJ databases">
        <title>The genome of the rayed Mediterranean limpet Patella caerulea (Linnaeus, 1758).</title>
        <authorList>
            <person name="Anh-Thu Weber A."/>
            <person name="Halstead-Nussloch G."/>
        </authorList>
    </citation>
    <scope>NUCLEOTIDE SEQUENCE [LARGE SCALE GENOMIC DNA]</scope>
    <source>
        <strain evidence="3">AATW-2023a</strain>
        <tissue evidence="3">Whole specimen</tissue>
    </source>
</reference>
<dbReference type="Gene3D" id="3.30.160.60">
    <property type="entry name" value="Classic Zinc Finger"/>
    <property type="match status" value="1"/>
</dbReference>
<evidence type="ECO:0000256" key="1">
    <source>
        <dbReference type="SAM" id="MobiDB-lite"/>
    </source>
</evidence>
<evidence type="ECO:0000313" key="4">
    <source>
        <dbReference type="Proteomes" id="UP001347796"/>
    </source>
</evidence>
<dbReference type="EMBL" id="JAZGQO010000004">
    <property type="protein sequence ID" value="KAK6187751.1"/>
    <property type="molecule type" value="Genomic_DNA"/>
</dbReference>
<accession>A0AAN8Q500</accession>
<name>A0AAN8Q500_PATCE</name>
<feature type="domain" description="C2H2-type" evidence="2">
    <location>
        <begin position="1022"/>
        <end position="1043"/>
    </location>
</feature>